<evidence type="ECO:0000259" key="6">
    <source>
        <dbReference type="SMART" id="SM01155"/>
    </source>
</evidence>
<dbReference type="Pfam" id="PF08213">
    <property type="entry name" value="COX24_C"/>
    <property type="match status" value="1"/>
</dbReference>
<evidence type="ECO:0000256" key="2">
    <source>
        <dbReference type="ARBA" id="ARBA00023128"/>
    </source>
</evidence>
<feature type="compositionally biased region" description="Basic residues" evidence="5">
    <location>
        <begin position="295"/>
        <end position="319"/>
    </location>
</feature>
<feature type="compositionally biased region" description="Low complexity" evidence="5">
    <location>
        <begin position="26"/>
        <end position="42"/>
    </location>
</feature>
<feature type="region of interest" description="Disordered" evidence="5">
    <location>
        <begin position="289"/>
        <end position="325"/>
    </location>
</feature>
<dbReference type="OrthoDB" id="5364404at2759"/>
<comment type="caution">
    <text evidence="7">The sequence shown here is derived from an EMBL/GenBank/DDBJ whole genome shotgun (WGS) entry which is preliminary data.</text>
</comment>
<feature type="compositionally biased region" description="Polar residues" evidence="5">
    <location>
        <begin position="74"/>
        <end position="92"/>
    </location>
</feature>
<dbReference type="AlphaFoldDB" id="A0A3A2ZDF7"/>
<dbReference type="PANTHER" id="PTHR32035">
    <property type="entry name" value="AURORA KINASE A-INTERACTING PROTEIN"/>
    <property type="match status" value="1"/>
</dbReference>
<evidence type="ECO:0000256" key="4">
    <source>
        <dbReference type="ARBA" id="ARBA00035682"/>
    </source>
</evidence>
<dbReference type="Proteomes" id="UP000266188">
    <property type="component" value="Unassembled WGS sequence"/>
</dbReference>
<sequence length="325" mass="36167">MRRVAWAPTVPIPGISRSSGQTLAASSNIRQRRYSSSSSKPSDGSRKVDTSSQTPAKASRRRGRDGNGRNGSSKPNQNPAFSNLPSVPSTQHRQPHDIHVASFFSLHRPISVTTTVPPPSSSETFDAIFSSKKPPKSAQQDVIYTLSSAIDSMETAAQQHGAEEEGPVYHFDGEGSQFDAMNMSDLKVSVENMARQFRPFQPPPAPVPFDESKDVSEVEQVSPRSTEGSSYSTVLTIRESTSPDGRTTFNLHTSPFIRTSDMEAPGAIETDMADPRPGSTYIERLRHNRMQAMSTRRRRRIKMKKHKWKKRLRATRSIRQKLDKT</sequence>
<dbReference type="GO" id="GO:0005739">
    <property type="term" value="C:mitochondrion"/>
    <property type="evidence" value="ECO:0007669"/>
    <property type="project" value="UniProtKB-SubCell"/>
</dbReference>
<keyword evidence="2" id="KW-0496">Mitochondrion</keyword>
<name>A0A3A2ZDF7_9EURO</name>
<keyword evidence="8" id="KW-1185">Reference proteome</keyword>
<accession>A0A3A2ZDF7</accession>
<comment type="subcellular location">
    <subcellularLocation>
        <location evidence="1">Mitochondrion</location>
    </subcellularLocation>
</comment>
<dbReference type="InterPro" id="IPR013177">
    <property type="entry name" value="Ribosomal_mS38_C"/>
</dbReference>
<evidence type="ECO:0000256" key="1">
    <source>
        <dbReference type="ARBA" id="ARBA00004173"/>
    </source>
</evidence>
<evidence type="ECO:0000256" key="5">
    <source>
        <dbReference type="SAM" id="MobiDB-lite"/>
    </source>
</evidence>
<reference evidence="8" key="1">
    <citation type="submission" date="2017-02" db="EMBL/GenBank/DDBJ databases">
        <authorList>
            <person name="Tafer H."/>
            <person name="Lopandic K."/>
        </authorList>
    </citation>
    <scope>NUCLEOTIDE SEQUENCE [LARGE SCALE GENOMIC DNA]</scope>
    <source>
        <strain evidence="8">CBS 366.77</strain>
    </source>
</reference>
<organism evidence="7 8">
    <name type="scientific">Aspergillus sclerotialis</name>
    <dbReference type="NCBI Taxonomy" id="2070753"/>
    <lineage>
        <taxon>Eukaryota</taxon>
        <taxon>Fungi</taxon>
        <taxon>Dikarya</taxon>
        <taxon>Ascomycota</taxon>
        <taxon>Pezizomycotina</taxon>
        <taxon>Eurotiomycetes</taxon>
        <taxon>Eurotiomycetidae</taxon>
        <taxon>Eurotiales</taxon>
        <taxon>Aspergillaceae</taxon>
        <taxon>Aspergillus</taxon>
        <taxon>Aspergillus subgen. Polypaecilum</taxon>
    </lineage>
</organism>
<dbReference type="EMBL" id="MVGC01000246">
    <property type="protein sequence ID" value="RJE21179.1"/>
    <property type="molecule type" value="Genomic_DNA"/>
</dbReference>
<feature type="region of interest" description="Disordered" evidence="5">
    <location>
        <begin position="1"/>
        <end position="96"/>
    </location>
</feature>
<dbReference type="SMART" id="SM01155">
    <property type="entry name" value="DUF1713"/>
    <property type="match status" value="1"/>
</dbReference>
<feature type="domain" description="Ribosomal protein mS38 C-terminal" evidence="6">
    <location>
        <begin position="291"/>
        <end position="324"/>
    </location>
</feature>
<gene>
    <name evidence="7" type="ORF">PHISCL_06483</name>
</gene>
<evidence type="ECO:0000256" key="3">
    <source>
        <dbReference type="ARBA" id="ARBA00035647"/>
    </source>
</evidence>
<dbReference type="PANTHER" id="PTHR32035:SF3">
    <property type="entry name" value="SMALL RIBOSOMAL SUBUNIT PROTEIN MS38"/>
    <property type="match status" value="1"/>
</dbReference>
<dbReference type="STRING" id="2070753.A0A3A2ZDF7"/>
<protein>
    <recommendedName>
        <fullName evidence="4">Small ribosomal subunit protein mS38</fullName>
    </recommendedName>
</protein>
<evidence type="ECO:0000313" key="7">
    <source>
        <dbReference type="EMBL" id="RJE21179.1"/>
    </source>
</evidence>
<evidence type="ECO:0000313" key="8">
    <source>
        <dbReference type="Proteomes" id="UP000266188"/>
    </source>
</evidence>
<comment type="similarity">
    <text evidence="3">Belongs to the mitochondrion-specific ribosomal protein mS38 family.</text>
</comment>
<proteinExistence type="inferred from homology"/>
<feature type="compositionally biased region" description="Polar residues" evidence="5">
    <location>
        <begin position="16"/>
        <end position="25"/>
    </location>
</feature>